<dbReference type="InterPro" id="IPR001128">
    <property type="entry name" value="Cyt_P450"/>
</dbReference>
<dbReference type="CDD" id="cd11065">
    <property type="entry name" value="CYP64-like"/>
    <property type="match status" value="1"/>
</dbReference>
<dbReference type="Proteomes" id="UP000532311">
    <property type="component" value="Unassembled WGS sequence"/>
</dbReference>
<keyword evidence="5" id="KW-0349">Heme</keyword>
<evidence type="ECO:0000259" key="8">
    <source>
        <dbReference type="PROSITE" id="PS50924"/>
    </source>
</evidence>
<dbReference type="InterPro" id="IPR017972">
    <property type="entry name" value="Cyt_P450_CS"/>
</dbReference>
<dbReference type="AlphaFoldDB" id="A0A8H5XQ14"/>
<keyword evidence="4 5" id="KW-0408">Iron</keyword>
<feature type="chain" id="PRO_5034634594" evidence="7">
    <location>
        <begin position="21"/>
        <end position="1258"/>
    </location>
</feature>
<evidence type="ECO:0000256" key="7">
    <source>
        <dbReference type="SAM" id="SignalP"/>
    </source>
</evidence>
<comment type="cofactor">
    <cofactor evidence="5">
        <name>heme</name>
        <dbReference type="ChEBI" id="CHEBI:30413"/>
    </cofactor>
</comment>
<dbReference type="InterPro" id="IPR036396">
    <property type="entry name" value="Cyt_P450_sf"/>
</dbReference>
<keyword evidence="6" id="KW-0812">Transmembrane</keyword>
<keyword evidence="6" id="KW-1133">Transmembrane helix</keyword>
<keyword evidence="2 5" id="KW-0479">Metal-binding</keyword>
<dbReference type="SUPFAM" id="SSF48264">
    <property type="entry name" value="Cytochrome P450"/>
    <property type="match status" value="1"/>
</dbReference>
<evidence type="ECO:0000256" key="1">
    <source>
        <dbReference type="ARBA" id="ARBA00010617"/>
    </source>
</evidence>
<dbReference type="Gene3D" id="1.10.630.10">
    <property type="entry name" value="Cytochrome P450"/>
    <property type="match status" value="1"/>
</dbReference>
<dbReference type="GO" id="GO:0020037">
    <property type="term" value="F:heme binding"/>
    <property type="evidence" value="ECO:0007669"/>
    <property type="project" value="InterPro"/>
</dbReference>
<keyword evidence="10" id="KW-1185">Reference proteome</keyword>
<keyword evidence="3" id="KW-0560">Oxidoreductase</keyword>
<name>A0A8H5XQ14_9HYPO</name>
<dbReference type="Pfam" id="PF03707">
    <property type="entry name" value="MHYT"/>
    <property type="match status" value="2"/>
</dbReference>
<dbReference type="PANTHER" id="PTHR46300">
    <property type="entry name" value="P450, PUTATIVE (EUROFUNG)-RELATED-RELATED"/>
    <property type="match status" value="1"/>
</dbReference>
<dbReference type="EMBL" id="JAAQPF010000740">
    <property type="protein sequence ID" value="KAF5697382.1"/>
    <property type="molecule type" value="Genomic_DNA"/>
</dbReference>
<dbReference type="PRINTS" id="PR00463">
    <property type="entry name" value="EP450I"/>
</dbReference>
<dbReference type="InterPro" id="IPR005330">
    <property type="entry name" value="MHYT_dom"/>
</dbReference>
<feature type="transmembrane region" description="Helical" evidence="6">
    <location>
        <begin position="131"/>
        <end position="148"/>
    </location>
</feature>
<dbReference type="PROSITE" id="PS50924">
    <property type="entry name" value="MHYT"/>
    <property type="match status" value="1"/>
</dbReference>
<feature type="transmembrane region" description="Helical" evidence="6">
    <location>
        <begin position="36"/>
        <end position="54"/>
    </location>
</feature>
<feature type="domain" description="MHYT" evidence="8">
    <location>
        <begin position="1"/>
        <end position="155"/>
    </location>
</feature>
<organism evidence="9 10">
    <name type="scientific">Fusarium globosum</name>
    <dbReference type="NCBI Taxonomy" id="78864"/>
    <lineage>
        <taxon>Eukaryota</taxon>
        <taxon>Fungi</taxon>
        <taxon>Dikarya</taxon>
        <taxon>Ascomycota</taxon>
        <taxon>Pezizomycotina</taxon>
        <taxon>Sordariomycetes</taxon>
        <taxon>Hypocreomycetidae</taxon>
        <taxon>Hypocreales</taxon>
        <taxon>Nectriaceae</taxon>
        <taxon>Fusarium</taxon>
        <taxon>Fusarium fujikuroi species complex</taxon>
    </lineage>
</organism>
<reference evidence="9 10" key="1">
    <citation type="submission" date="2020-05" db="EMBL/GenBank/DDBJ databases">
        <title>Identification and distribution of gene clusters putatively required for synthesis of sphingolipid metabolism inhibitors in phylogenetically diverse species of the filamentous fungus Fusarium.</title>
        <authorList>
            <person name="Kim H.-S."/>
            <person name="Busman M."/>
            <person name="Brown D.W."/>
            <person name="Divon H."/>
            <person name="Uhlig S."/>
            <person name="Proctor R.H."/>
        </authorList>
    </citation>
    <scope>NUCLEOTIDE SEQUENCE [LARGE SCALE GENOMIC DNA]</scope>
    <source>
        <strain evidence="9 10">NRRL 26131</strain>
    </source>
</reference>
<evidence type="ECO:0000313" key="10">
    <source>
        <dbReference type="Proteomes" id="UP000532311"/>
    </source>
</evidence>
<dbReference type="PROSITE" id="PS00086">
    <property type="entry name" value="CYTOCHROME_P450"/>
    <property type="match status" value="1"/>
</dbReference>
<evidence type="ECO:0000256" key="6">
    <source>
        <dbReference type="SAM" id="Phobius"/>
    </source>
</evidence>
<feature type="binding site" description="axial binding residue" evidence="5">
    <location>
        <position position="1178"/>
    </location>
    <ligand>
        <name>heme</name>
        <dbReference type="ChEBI" id="CHEBI:30413"/>
    </ligand>
    <ligandPart>
        <name>Fe</name>
        <dbReference type="ChEBI" id="CHEBI:18248"/>
    </ligandPart>
</feature>
<comment type="caution">
    <text evidence="9">The sequence shown here is derived from an EMBL/GenBank/DDBJ whole genome shotgun (WGS) entry which is preliminary data.</text>
</comment>
<dbReference type="InterPro" id="IPR002401">
    <property type="entry name" value="Cyt_P450_E_grp-I"/>
</dbReference>
<feature type="transmembrane region" description="Helical" evidence="6">
    <location>
        <begin position="96"/>
        <end position="119"/>
    </location>
</feature>
<dbReference type="GO" id="GO:0005506">
    <property type="term" value="F:iron ion binding"/>
    <property type="evidence" value="ECO:0007669"/>
    <property type="project" value="InterPro"/>
</dbReference>
<keyword evidence="7" id="KW-0732">Signal</keyword>
<feature type="signal peptide" evidence="7">
    <location>
        <begin position="1"/>
        <end position="20"/>
    </location>
</feature>
<comment type="similarity">
    <text evidence="1">Belongs to the cytochrome P450 family.</text>
</comment>
<dbReference type="InterPro" id="IPR050364">
    <property type="entry name" value="Cytochrome_P450_fung"/>
</dbReference>
<dbReference type="GO" id="GO:0004497">
    <property type="term" value="F:monooxygenase activity"/>
    <property type="evidence" value="ECO:0007669"/>
    <property type="project" value="InterPro"/>
</dbReference>
<evidence type="ECO:0000256" key="3">
    <source>
        <dbReference type="ARBA" id="ARBA00023002"/>
    </source>
</evidence>
<sequence length="1258" mass="141639">MGGIAIWCMHFIGNIALTLAEGEAEMQIVYSSGMTVLSFCMPVIVLLGAFYAIGISNRVAWWRVITAGILCGCAICGMHYLANASIKNYQCIYEPAYIVGAAIIAVAASTVALGMFFIFQSLSASSWWKRTISAIILAGAVSSMHWCASVGTQYRLLHLKKLERGSRTATAIAVICLSFSACIIIAGSAILRARTLRDAALRAQQIELAAVVFNKDGCLLVDSNGVFPNTVVTDFFIGENADDKFNTAHPQFLWMFQASRNWTGISGLINGMKQHLRQLPHKSQHKDPTKGIQLINADGELIDGYSVIFRELFCVAASKLSDRLDESITTMGILWDEIIPKRSVANPAYLQALEKHRDNQTSDTSEILRKGSTTTGESHLEKGVGIELENEIDERGALMFLVRRLTSDDEVKRLETAGYRFVDPVQVCNDARNHLQMQIPSSEFELKLRDMKAFISQQGRIKPGVHLGLFSLQDRGFNNHHVLVQKDARDLLPLVPLPLRTIDETQVRMVQGLSGFRVPEVIQRLRTSGASSRSPDEELFAHYLSNAIHSLHEWVQEPLFHDAVLSPTILRLPYGIDGGDAEETVIMALRLKISHPVISSGPNCQWVPLNFFGMRQVLEQSRQEFVRVLHQDFDPSTMPASRANNELTSGPLSTLRRLKRSGSVNSKGKKPRVPIMRLRASSKDSTRSSSTINLCPAESSEAHNHNERLPSTDTVDVYPPEHHYTSHQQSFLNGGIVVFQEVTVQVEQKKSESRSDLDLSWSHDTQRLTNHDAQGKPLVGNLFEIPQYHSWLKFKEWADTYGPIFRLNLAGRQHVVLSTEKIANDLLRERGSYYSSREFLPMASGIVSREMRPLLLPYNDLWRRGRKLMHQLTMPAAADSYQPVQDYESKKLLVSLLETPASYDKWFELYASGVVFRIGFGKWIETGDEPAVKRIIKVVHNVERVASPGAYLVDSMPFLNSLPEAVAPFKREGRRLHEEELSLFRELQYDVGRALKKGSDTQCFTRTFLENKVGYQLSDDEGAYVIGTLFEAGSGTTAAAMMSYCLAMCHFPEWQRKMQDELDEQVGDRMPEFEDIPKLPTVRAVIKEVLRWRPVTAGGFPHQLTKDDEYEGFSFKKGTIFHPNQWAIHRDPALYPDPDNFRPDRWLDPKFPTTYKEPLSKFPNLQNYSCFGFGRRICPGQNIAERSLHILTARVAWAGSVVKKRDASGAELPVPLYDYTIGFNTQPEHFDFDVVPRSQARHAVIKEYLKEARSKRPA</sequence>
<keyword evidence="6" id="KW-0472">Membrane</keyword>
<dbReference type="GO" id="GO:0016705">
    <property type="term" value="F:oxidoreductase activity, acting on paired donors, with incorporation or reduction of molecular oxygen"/>
    <property type="evidence" value="ECO:0007669"/>
    <property type="project" value="InterPro"/>
</dbReference>
<proteinExistence type="inferred from homology"/>
<dbReference type="PANTHER" id="PTHR46300:SF8">
    <property type="entry name" value="CYTOCHROME P450 2E1"/>
    <property type="match status" value="1"/>
</dbReference>
<feature type="transmembrane region" description="Helical" evidence="6">
    <location>
        <begin position="60"/>
        <end position="84"/>
    </location>
</feature>
<gene>
    <name evidence="9" type="ORF">FGLOB1_12809</name>
</gene>
<evidence type="ECO:0000256" key="4">
    <source>
        <dbReference type="ARBA" id="ARBA00023004"/>
    </source>
</evidence>
<evidence type="ECO:0000256" key="2">
    <source>
        <dbReference type="ARBA" id="ARBA00022723"/>
    </source>
</evidence>
<dbReference type="Pfam" id="PF00067">
    <property type="entry name" value="p450"/>
    <property type="match status" value="1"/>
</dbReference>
<evidence type="ECO:0000313" key="9">
    <source>
        <dbReference type="EMBL" id="KAF5697382.1"/>
    </source>
</evidence>
<protein>
    <submittedName>
        <fullName evidence="9">Signaling ykoW</fullName>
    </submittedName>
</protein>
<accession>A0A8H5XQ14</accession>
<feature type="transmembrane region" description="Helical" evidence="6">
    <location>
        <begin position="169"/>
        <end position="191"/>
    </location>
</feature>
<evidence type="ECO:0000256" key="5">
    <source>
        <dbReference type="PIRSR" id="PIRSR602401-1"/>
    </source>
</evidence>